<dbReference type="GO" id="GO:0008354">
    <property type="term" value="P:germ cell migration"/>
    <property type="evidence" value="ECO:0007669"/>
    <property type="project" value="Ensembl"/>
</dbReference>
<feature type="disulfide bond" evidence="12">
    <location>
        <begin position="295"/>
        <end position="358"/>
    </location>
</feature>
<keyword evidence="5" id="KW-0165">Cleavage on pair of basic residues</keyword>
<dbReference type="GO" id="GO:0001843">
    <property type="term" value="P:neural tube closure"/>
    <property type="evidence" value="ECO:0007669"/>
    <property type="project" value="Ensembl"/>
</dbReference>
<keyword evidence="7 11" id="KW-0339">Growth factor</keyword>
<dbReference type="InterPro" id="IPR017948">
    <property type="entry name" value="TGFb_CS"/>
</dbReference>
<dbReference type="GO" id="GO:0060325">
    <property type="term" value="P:face morphogenesis"/>
    <property type="evidence" value="ECO:0007669"/>
    <property type="project" value="Ensembl"/>
</dbReference>
<evidence type="ECO:0000256" key="10">
    <source>
        <dbReference type="ARBA" id="ARBA00023246"/>
    </source>
</evidence>
<dbReference type="GO" id="GO:0006611">
    <property type="term" value="P:protein export from nucleus"/>
    <property type="evidence" value="ECO:0007669"/>
    <property type="project" value="Ensembl"/>
</dbReference>
<dbReference type="GO" id="GO:0043029">
    <property type="term" value="P:T cell homeostasis"/>
    <property type="evidence" value="ECO:0007669"/>
    <property type="project" value="Ensembl"/>
</dbReference>
<dbReference type="GO" id="GO:0032667">
    <property type="term" value="P:regulation of interleukin-23 production"/>
    <property type="evidence" value="ECO:0007669"/>
    <property type="project" value="Ensembl"/>
</dbReference>
<dbReference type="GO" id="GO:1904018">
    <property type="term" value="P:positive regulation of vasculature development"/>
    <property type="evidence" value="ECO:0007669"/>
    <property type="project" value="Ensembl"/>
</dbReference>
<dbReference type="GO" id="GO:0030214">
    <property type="term" value="P:hyaluronan catabolic process"/>
    <property type="evidence" value="ECO:0007669"/>
    <property type="project" value="Ensembl"/>
</dbReference>
<dbReference type="GO" id="GO:0071895">
    <property type="term" value="P:odontoblast differentiation"/>
    <property type="evidence" value="ECO:0007669"/>
    <property type="project" value="Ensembl"/>
</dbReference>
<dbReference type="GO" id="GO:1903077">
    <property type="term" value="P:negative regulation of protein localization to plasma membrane"/>
    <property type="evidence" value="ECO:0007669"/>
    <property type="project" value="Ensembl"/>
</dbReference>
<dbReference type="GO" id="GO:0031293">
    <property type="term" value="P:membrane protein intracellular domain proteolysis"/>
    <property type="evidence" value="ECO:0007669"/>
    <property type="project" value="Ensembl"/>
</dbReference>
<keyword evidence="9" id="KW-0325">Glycoprotein</keyword>
<accession>A0A672TJA0</accession>
<dbReference type="Proteomes" id="UP000472266">
    <property type="component" value="Unplaced"/>
</dbReference>
<evidence type="ECO:0000256" key="11">
    <source>
        <dbReference type="PIRNR" id="PIRNR001787"/>
    </source>
</evidence>
<feature type="disulfide bond" evidence="12">
    <location>
        <begin position="287"/>
        <end position="296"/>
    </location>
</feature>
<dbReference type="GO" id="GO:0070306">
    <property type="term" value="P:lens fiber cell differentiation"/>
    <property type="evidence" value="ECO:0007669"/>
    <property type="project" value="Ensembl"/>
</dbReference>
<dbReference type="GO" id="GO:0060070">
    <property type="term" value="P:canonical Wnt signaling pathway"/>
    <property type="evidence" value="ECO:0007669"/>
    <property type="project" value="Ensembl"/>
</dbReference>
<dbReference type="GO" id="GO:0048661">
    <property type="term" value="P:positive regulation of smooth muscle cell proliferation"/>
    <property type="evidence" value="ECO:0007669"/>
    <property type="project" value="Ensembl"/>
</dbReference>
<dbReference type="GO" id="GO:0001837">
    <property type="term" value="P:epithelial to mesenchymal transition"/>
    <property type="evidence" value="ECO:0007669"/>
    <property type="project" value="Ensembl"/>
</dbReference>
<dbReference type="GO" id="GO:0010936">
    <property type="term" value="P:negative regulation of macrophage cytokine production"/>
    <property type="evidence" value="ECO:0007669"/>
    <property type="project" value="Ensembl"/>
</dbReference>
<dbReference type="GO" id="GO:0034713">
    <property type="term" value="F:type I transforming growth factor beta receptor binding"/>
    <property type="evidence" value="ECO:0007669"/>
    <property type="project" value="Ensembl"/>
</dbReference>
<dbReference type="PROSITE" id="PS00250">
    <property type="entry name" value="TGF_BETA_1"/>
    <property type="match status" value="1"/>
</dbReference>
<dbReference type="OMA" id="SHNCCLK"/>
<dbReference type="GO" id="GO:0002244">
    <property type="term" value="P:hematopoietic progenitor cell differentiation"/>
    <property type="evidence" value="ECO:0007669"/>
    <property type="project" value="Ensembl"/>
</dbReference>
<dbReference type="GO" id="GO:0003180">
    <property type="term" value="P:aortic valve morphogenesis"/>
    <property type="evidence" value="ECO:0007669"/>
    <property type="project" value="Ensembl"/>
</dbReference>
<keyword evidence="10 11" id="KW-0497">Mitogen</keyword>
<dbReference type="GO" id="GO:0014003">
    <property type="term" value="P:oligodendrocyte development"/>
    <property type="evidence" value="ECO:0007669"/>
    <property type="project" value="Ensembl"/>
</dbReference>
<dbReference type="GO" id="GO:2000727">
    <property type="term" value="P:positive regulation of cardiac muscle cell differentiation"/>
    <property type="evidence" value="ECO:0007669"/>
    <property type="project" value="Ensembl"/>
</dbReference>
<dbReference type="GO" id="GO:0005125">
    <property type="term" value="F:cytokine activity"/>
    <property type="evidence" value="ECO:0007669"/>
    <property type="project" value="Ensembl"/>
</dbReference>
<evidence type="ECO:0000313" key="17">
    <source>
        <dbReference type="Ensembl" id="ENSSHBP00005001238.1"/>
    </source>
</evidence>
<dbReference type="GO" id="GO:0045786">
    <property type="term" value="P:negative regulation of cell cycle"/>
    <property type="evidence" value="ECO:0007669"/>
    <property type="project" value="Ensembl"/>
</dbReference>
<dbReference type="GO" id="GO:0050729">
    <property type="term" value="P:positive regulation of inflammatory response"/>
    <property type="evidence" value="ECO:0007669"/>
    <property type="project" value="Ensembl"/>
</dbReference>
<dbReference type="GO" id="GO:0002460">
    <property type="term" value="P:adaptive immune response based on somatic recombination of immune receptors built from immunoglobulin superfamily domains"/>
    <property type="evidence" value="ECO:0007669"/>
    <property type="project" value="Ensembl"/>
</dbReference>
<dbReference type="GO" id="GO:0005737">
    <property type="term" value="C:cytoplasm"/>
    <property type="evidence" value="ECO:0007669"/>
    <property type="project" value="Ensembl"/>
</dbReference>
<dbReference type="GO" id="GO:0032930">
    <property type="term" value="P:positive regulation of superoxide anion generation"/>
    <property type="evidence" value="ECO:0007669"/>
    <property type="project" value="Ensembl"/>
</dbReference>
<dbReference type="GO" id="GO:1902462">
    <property type="term" value="P:positive regulation of mesenchymal stem cell proliferation"/>
    <property type="evidence" value="ECO:0007669"/>
    <property type="project" value="Ensembl"/>
</dbReference>
<dbReference type="GO" id="GO:0032700">
    <property type="term" value="P:negative regulation of interleukin-17 production"/>
    <property type="evidence" value="ECO:0007669"/>
    <property type="project" value="Ensembl"/>
</dbReference>
<dbReference type="GO" id="GO:0032956">
    <property type="term" value="P:regulation of actin cytoskeleton organization"/>
    <property type="evidence" value="ECO:0007669"/>
    <property type="project" value="Ensembl"/>
</dbReference>
<dbReference type="GO" id="GO:0006754">
    <property type="term" value="P:ATP biosynthetic process"/>
    <property type="evidence" value="ECO:0007669"/>
    <property type="project" value="Ensembl"/>
</dbReference>
<dbReference type="GO" id="GO:2000343">
    <property type="term" value="P:positive regulation of chemokine (C-X-C motif) ligand 2 production"/>
    <property type="evidence" value="ECO:0007669"/>
    <property type="project" value="Ensembl"/>
</dbReference>
<dbReference type="GO" id="GO:1902894">
    <property type="term" value="P:negative regulation of miRNA transcription"/>
    <property type="evidence" value="ECO:0007669"/>
    <property type="project" value="Ensembl"/>
</dbReference>
<dbReference type="GO" id="GO:0010718">
    <property type="term" value="P:positive regulation of epithelial to mesenchymal transition"/>
    <property type="evidence" value="ECO:0007669"/>
    <property type="project" value="Ensembl"/>
</dbReference>
<dbReference type="GO" id="GO:0045662">
    <property type="term" value="P:negative regulation of myoblast differentiation"/>
    <property type="evidence" value="ECO:0007669"/>
    <property type="project" value="Ensembl"/>
</dbReference>
<dbReference type="GO" id="GO:0071456">
    <property type="term" value="P:cellular response to hypoxia"/>
    <property type="evidence" value="ECO:0007669"/>
    <property type="project" value="Ensembl"/>
</dbReference>
<dbReference type="GO" id="GO:0030279">
    <property type="term" value="P:negative regulation of ossification"/>
    <property type="evidence" value="ECO:0007669"/>
    <property type="project" value="Ensembl"/>
</dbReference>
<dbReference type="GO" id="GO:0032570">
    <property type="term" value="P:response to progesterone"/>
    <property type="evidence" value="ECO:0007669"/>
    <property type="project" value="Ensembl"/>
</dbReference>
<dbReference type="AlphaFoldDB" id="A0A672TJA0"/>
<feature type="domain" description="TGF-beta family profile" evidence="16">
    <location>
        <begin position="277"/>
        <end position="392"/>
    </location>
</feature>
<dbReference type="GO" id="GO:0032740">
    <property type="term" value="P:positive regulation of interleukin-17 production"/>
    <property type="evidence" value="ECO:0007669"/>
    <property type="project" value="Ensembl"/>
</dbReference>
<dbReference type="Pfam" id="PF00019">
    <property type="entry name" value="TGF_beta"/>
    <property type="match status" value="1"/>
</dbReference>
<dbReference type="InterPro" id="IPR029034">
    <property type="entry name" value="Cystine-knot_cytokine"/>
</dbReference>
<dbReference type="FunFam" id="2.10.90.10:FF:000004">
    <property type="entry name" value="Transforming growth factor beta"/>
    <property type="match status" value="1"/>
</dbReference>
<dbReference type="GO" id="GO:0043117">
    <property type="term" value="P:positive regulation of vascular permeability"/>
    <property type="evidence" value="ECO:0007669"/>
    <property type="project" value="Ensembl"/>
</dbReference>
<dbReference type="GO" id="GO:0005114">
    <property type="term" value="F:type II transforming growth factor beta receptor binding"/>
    <property type="evidence" value="ECO:0007669"/>
    <property type="project" value="Ensembl"/>
</dbReference>
<dbReference type="InterPro" id="IPR016319">
    <property type="entry name" value="TGF-beta"/>
</dbReference>
<dbReference type="GO" id="GO:0031012">
    <property type="term" value="C:extracellular matrix"/>
    <property type="evidence" value="ECO:0007669"/>
    <property type="project" value="Ensembl"/>
</dbReference>
<dbReference type="Gene3D" id="2.60.120.970">
    <property type="match status" value="1"/>
</dbReference>
<keyword evidence="6 15" id="KW-0732">Signal</keyword>
<dbReference type="GO" id="GO:0007179">
    <property type="term" value="P:transforming growth factor beta receptor signaling pathway"/>
    <property type="evidence" value="ECO:0007669"/>
    <property type="project" value="Ensembl"/>
</dbReference>
<dbReference type="GO" id="GO:0051402">
    <property type="term" value="P:neuron apoptotic process"/>
    <property type="evidence" value="ECO:0007669"/>
    <property type="project" value="Ensembl"/>
</dbReference>
<dbReference type="GO" id="GO:0002028">
    <property type="term" value="P:regulation of sodium ion transport"/>
    <property type="evidence" value="ECO:0007669"/>
    <property type="project" value="Ensembl"/>
</dbReference>
<dbReference type="FunCoup" id="A0A672TJA0">
    <property type="interactions" value="34"/>
</dbReference>
<dbReference type="GO" id="GO:0097191">
    <property type="term" value="P:extrinsic apoptotic signaling pathway"/>
    <property type="evidence" value="ECO:0007669"/>
    <property type="project" value="Ensembl"/>
</dbReference>
<evidence type="ECO:0000313" key="18">
    <source>
        <dbReference type="Proteomes" id="UP000472266"/>
    </source>
</evidence>
<gene>
    <name evidence="17" type="primary">TGFB1</name>
</gene>
<comment type="subcellular location">
    <subcellularLocation>
        <location evidence="1">Secreted</location>
        <location evidence="1">Extracellular space</location>
        <location evidence="1">Extracellular matrix</location>
    </subcellularLocation>
</comment>
<dbReference type="GO" id="GO:0002040">
    <property type="term" value="P:sprouting angiogenesis"/>
    <property type="evidence" value="ECO:0007669"/>
    <property type="project" value="Ensembl"/>
</dbReference>
<dbReference type="GO" id="GO:1904894">
    <property type="term" value="P:positive regulation of receptor signaling pathway via STAT"/>
    <property type="evidence" value="ECO:0007669"/>
    <property type="project" value="Ensembl"/>
</dbReference>
<evidence type="ECO:0000256" key="1">
    <source>
        <dbReference type="ARBA" id="ARBA00004498"/>
    </source>
</evidence>
<dbReference type="GO" id="GO:0009986">
    <property type="term" value="C:cell surface"/>
    <property type="evidence" value="ECO:0007669"/>
    <property type="project" value="Ensembl"/>
</dbReference>
<feature type="signal peptide" evidence="15">
    <location>
        <begin position="1"/>
        <end position="15"/>
    </location>
</feature>
<dbReference type="GO" id="GO:0048298">
    <property type="term" value="P:positive regulation of isotype switching to IgA isotypes"/>
    <property type="evidence" value="ECO:0007669"/>
    <property type="project" value="Ensembl"/>
</dbReference>
<dbReference type="GO" id="GO:0071479">
    <property type="term" value="P:cellular response to ionizing radiation"/>
    <property type="evidence" value="ECO:0007669"/>
    <property type="project" value="Ensembl"/>
</dbReference>
<evidence type="ECO:0000259" key="16">
    <source>
        <dbReference type="PROSITE" id="PS51362"/>
    </source>
</evidence>
<reference evidence="17" key="2">
    <citation type="submission" date="2025-09" db="UniProtKB">
        <authorList>
            <consortium name="Ensembl"/>
        </authorList>
    </citation>
    <scope>IDENTIFICATION</scope>
</reference>
<evidence type="ECO:0000256" key="8">
    <source>
        <dbReference type="ARBA" id="ARBA00023157"/>
    </source>
</evidence>
<dbReference type="PROSITE" id="PS51362">
    <property type="entry name" value="TGF_BETA_2"/>
    <property type="match status" value="1"/>
</dbReference>
<dbReference type="GO" id="GO:0060391">
    <property type="term" value="P:positive regulation of SMAD protein signal transduction"/>
    <property type="evidence" value="ECO:0007669"/>
    <property type="project" value="Ensembl"/>
</dbReference>
<dbReference type="GO" id="GO:0050680">
    <property type="term" value="P:negative regulation of epithelial cell proliferation"/>
    <property type="evidence" value="ECO:0007669"/>
    <property type="project" value="Ensembl"/>
</dbReference>
<dbReference type="GO" id="GO:0051781">
    <property type="term" value="P:positive regulation of cell division"/>
    <property type="evidence" value="ECO:0007669"/>
    <property type="project" value="UniProtKB-UniRule"/>
</dbReference>
<dbReference type="GO" id="GO:0072089">
    <property type="term" value="P:stem cell proliferation"/>
    <property type="evidence" value="ECO:0007669"/>
    <property type="project" value="Ensembl"/>
</dbReference>
<dbReference type="GO" id="GO:1900126">
    <property type="term" value="P:negative regulation of hyaluronan biosynthetic process"/>
    <property type="evidence" value="ECO:0007669"/>
    <property type="project" value="Ensembl"/>
</dbReference>
<sequence>MELALLLAVLGAARALSTCRSLDLEAARRKRIEAVRGQILSKLRLTAPPPAPPHTPSSSSSSAPPALPEDVRALYNSTWELLQQRARGAPPPAPEDYYAKELHRFPMEPPGDGETAVGRGAPPGRALLLRFNASRVRAELGPGALLHRAELRLLRQRAPEGGDQQRLELYQGFGNASWRYLQGRWVQAAPDEEWLWFDVTEAVQQWLRGNEPLGTFKLSVHCPCDEPGPPPPMRITIEGFEQQRGDMQSIAQKHRRVPYVLAMVLPPERGNDLRSARRRRGLEPQFCFGPEEQSCCVRPLYIDFRRDLQWRWIHEPRGYMANFCGGACPYLWSADTQYSKVLALYNQHNPGGSAAPCCVPQSLDPLPIVYYVGRKARVEQLSDMVVRACKCS</sequence>
<evidence type="ECO:0000256" key="3">
    <source>
        <dbReference type="ARBA" id="ARBA00022525"/>
    </source>
</evidence>
<dbReference type="GO" id="GO:1902895">
    <property type="term" value="P:positive regulation of miRNA transcription"/>
    <property type="evidence" value="ECO:0007669"/>
    <property type="project" value="Ensembl"/>
</dbReference>
<evidence type="ECO:0000256" key="9">
    <source>
        <dbReference type="ARBA" id="ARBA00023180"/>
    </source>
</evidence>
<dbReference type="GO" id="GO:0005634">
    <property type="term" value="C:nucleus"/>
    <property type="evidence" value="ECO:0007669"/>
    <property type="project" value="Ensembl"/>
</dbReference>
<dbReference type="GO" id="GO:0007492">
    <property type="term" value="P:endoderm development"/>
    <property type="evidence" value="ECO:0007669"/>
    <property type="project" value="Ensembl"/>
</dbReference>
<dbReference type="GO" id="GO:0071404">
    <property type="term" value="P:cellular response to low-density lipoprotein particle stimulus"/>
    <property type="evidence" value="ECO:0007669"/>
    <property type="project" value="Ensembl"/>
</dbReference>
<dbReference type="GO" id="GO:0002069">
    <property type="term" value="P:columnar/cuboidal epithelial cell maturation"/>
    <property type="evidence" value="ECO:0007669"/>
    <property type="project" value="Ensembl"/>
</dbReference>
<dbReference type="GO" id="GO:0032755">
    <property type="term" value="P:positive regulation of interleukin-6 production"/>
    <property type="evidence" value="ECO:0007669"/>
    <property type="project" value="Ensembl"/>
</dbReference>
<evidence type="ECO:0000256" key="4">
    <source>
        <dbReference type="ARBA" id="ARBA00022530"/>
    </source>
</evidence>
<feature type="disulfide bond" evidence="12">
    <location>
        <begin position="324"/>
        <end position="389"/>
    </location>
</feature>
<dbReference type="GO" id="GO:0043161">
    <property type="term" value="P:proteasome-mediated ubiquitin-dependent protein catabolic process"/>
    <property type="evidence" value="ECO:0007669"/>
    <property type="project" value="Ensembl"/>
</dbReference>
<dbReference type="GO" id="GO:0070723">
    <property type="term" value="P:response to cholesterol"/>
    <property type="evidence" value="ECO:0007669"/>
    <property type="project" value="Ensembl"/>
</dbReference>
<dbReference type="GO" id="GO:0043129">
    <property type="term" value="P:surfactant homeostasis"/>
    <property type="evidence" value="ECO:0007669"/>
    <property type="project" value="Ensembl"/>
</dbReference>
<dbReference type="SUPFAM" id="SSF57501">
    <property type="entry name" value="Cystine-knot cytokines"/>
    <property type="match status" value="1"/>
</dbReference>
<dbReference type="GO" id="GO:0045599">
    <property type="term" value="P:negative regulation of fat cell differentiation"/>
    <property type="evidence" value="ECO:0007669"/>
    <property type="project" value="Ensembl"/>
</dbReference>
<evidence type="ECO:0000256" key="7">
    <source>
        <dbReference type="ARBA" id="ARBA00023030"/>
    </source>
</evidence>
<dbReference type="GO" id="GO:0060435">
    <property type="term" value="P:bronchiole development"/>
    <property type="evidence" value="ECO:0007669"/>
    <property type="project" value="Ensembl"/>
</dbReference>
<comment type="subunit">
    <text evidence="11">Homodimer; disulfide-linked.</text>
</comment>
<dbReference type="PANTHER" id="PTHR11848:SF125">
    <property type="entry name" value="TRANSFORMING GROWTH FACTOR BETA-1 PROPROTEIN"/>
    <property type="match status" value="1"/>
</dbReference>
<dbReference type="GeneTree" id="ENSGT00940000160457"/>
<dbReference type="PANTHER" id="PTHR11848">
    <property type="entry name" value="TGF-BETA FAMILY"/>
    <property type="match status" value="1"/>
</dbReference>
<dbReference type="GO" id="GO:0035800">
    <property type="term" value="F:deubiquitinase activator activity"/>
    <property type="evidence" value="ECO:0007669"/>
    <property type="project" value="Ensembl"/>
</dbReference>
<dbReference type="GO" id="GO:0009611">
    <property type="term" value="P:response to wounding"/>
    <property type="evidence" value="ECO:0007669"/>
    <property type="project" value="Ensembl"/>
</dbReference>
<dbReference type="GO" id="GO:0048146">
    <property type="term" value="P:positive regulation of fibroblast proliferation"/>
    <property type="evidence" value="ECO:0007669"/>
    <property type="project" value="Ensembl"/>
</dbReference>
<dbReference type="Gene3D" id="2.10.90.10">
    <property type="entry name" value="Cystine-knot cytokines"/>
    <property type="match status" value="1"/>
</dbReference>
<dbReference type="GO" id="GO:0070168">
    <property type="term" value="P:negative regulation of biomineral tissue development"/>
    <property type="evidence" value="ECO:0007669"/>
    <property type="project" value="Ensembl"/>
</dbReference>
<dbReference type="GO" id="GO:2000048">
    <property type="term" value="P:negative regulation of cell-cell adhesion mediated by cadherin"/>
    <property type="evidence" value="ECO:0007669"/>
    <property type="project" value="Ensembl"/>
</dbReference>
<evidence type="ECO:0000256" key="12">
    <source>
        <dbReference type="PIRSR" id="PIRSR001787-1"/>
    </source>
</evidence>
<dbReference type="GO" id="GO:0000122">
    <property type="term" value="P:negative regulation of transcription by RNA polymerase II"/>
    <property type="evidence" value="ECO:0007669"/>
    <property type="project" value="Ensembl"/>
</dbReference>
<dbReference type="PIRSF" id="PIRSF001787">
    <property type="entry name" value="TGF-beta"/>
    <property type="match status" value="1"/>
</dbReference>
<dbReference type="GO" id="GO:0007219">
    <property type="term" value="P:Notch signaling pathway"/>
    <property type="evidence" value="ECO:0007669"/>
    <property type="project" value="Ensembl"/>
</dbReference>
<dbReference type="GO" id="GO:0042802">
    <property type="term" value="F:identical protein binding"/>
    <property type="evidence" value="ECO:0007669"/>
    <property type="project" value="Ensembl"/>
</dbReference>
<dbReference type="Ensembl" id="ENSSHBT00005001492.1">
    <property type="protein sequence ID" value="ENSSHBP00005001238.1"/>
    <property type="gene ID" value="ENSSHBG00005001122.1"/>
</dbReference>
<dbReference type="Pfam" id="PF00688">
    <property type="entry name" value="TGFb_propeptide"/>
    <property type="match status" value="1"/>
</dbReference>
<dbReference type="GO" id="GO:0032967">
    <property type="term" value="P:positive regulation of collagen biosynthetic process"/>
    <property type="evidence" value="ECO:0007669"/>
    <property type="project" value="Ensembl"/>
</dbReference>
<evidence type="ECO:0000256" key="14">
    <source>
        <dbReference type="SAM" id="MobiDB-lite"/>
    </source>
</evidence>
<dbReference type="GO" id="GO:2000636">
    <property type="term" value="P:positive regulation of primary miRNA processing"/>
    <property type="evidence" value="ECO:0007669"/>
    <property type="project" value="Ensembl"/>
</dbReference>
<dbReference type="PRINTS" id="PR01423">
    <property type="entry name" value="TGFBETA"/>
</dbReference>
<dbReference type="GO" id="GO:0085029">
    <property type="term" value="P:extracellular matrix assembly"/>
    <property type="evidence" value="ECO:0007669"/>
    <property type="project" value="Ensembl"/>
</dbReference>
<feature type="disulfide bond" evidence="12">
    <location>
        <begin position="328"/>
        <end position="391"/>
    </location>
</feature>
<evidence type="ECO:0000256" key="15">
    <source>
        <dbReference type="SAM" id="SignalP"/>
    </source>
</evidence>
<dbReference type="GO" id="GO:0030316">
    <property type="term" value="P:osteoclast differentiation"/>
    <property type="evidence" value="ECO:0007669"/>
    <property type="project" value="Ensembl"/>
</dbReference>
<dbReference type="GO" id="GO:0043539">
    <property type="term" value="F:protein serine/threonine kinase activator activity"/>
    <property type="evidence" value="ECO:0007669"/>
    <property type="project" value="Ensembl"/>
</dbReference>
<dbReference type="GO" id="GO:0043123">
    <property type="term" value="P:positive regulation of canonical NF-kappaB signal transduction"/>
    <property type="evidence" value="ECO:0007669"/>
    <property type="project" value="Ensembl"/>
</dbReference>
<dbReference type="InterPro" id="IPR015615">
    <property type="entry name" value="TGF-beta-rel"/>
</dbReference>
<dbReference type="GO" id="GO:0061298">
    <property type="term" value="P:retina vasculature development in camera-type eye"/>
    <property type="evidence" value="ECO:0007669"/>
    <property type="project" value="Ensembl"/>
</dbReference>
<evidence type="ECO:0000256" key="13">
    <source>
        <dbReference type="RuleBase" id="RU000354"/>
    </source>
</evidence>
<dbReference type="GO" id="GO:0042130">
    <property type="term" value="P:negative regulation of T cell proliferation"/>
    <property type="evidence" value="ECO:0007669"/>
    <property type="project" value="Ensembl"/>
</dbReference>
<dbReference type="GO" id="GO:0055091">
    <property type="term" value="P:phospholipid homeostasis"/>
    <property type="evidence" value="ECO:0007669"/>
    <property type="project" value="Ensembl"/>
</dbReference>
<evidence type="ECO:0000256" key="2">
    <source>
        <dbReference type="ARBA" id="ARBA00006656"/>
    </source>
</evidence>
<dbReference type="GO" id="GO:0045591">
    <property type="term" value="P:positive regulation of regulatory T cell differentiation"/>
    <property type="evidence" value="ECO:0007669"/>
    <property type="project" value="Ensembl"/>
</dbReference>
<feature type="chain" id="PRO_5025397401" description="Transforming growth factor beta" evidence="15">
    <location>
        <begin position="16"/>
        <end position="392"/>
    </location>
</feature>
<dbReference type="GO" id="GO:0002513">
    <property type="term" value="P:tolerance induction to self antigen"/>
    <property type="evidence" value="ECO:0007669"/>
    <property type="project" value="Ensembl"/>
</dbReference>
<dbReference type="GO" id="GO:0000902">
    <property type="term" value="P:cell morphogenesis"/>
    <property type="evidence" value="ECO:0007669"/>
    <property type="project" value="Ensembl"/>
</dbReference>
<dbReference type="GO" id="GO:0045742">
    <property type="term" value="P:positive regulation of epidermal growth factor receptor signaling pathway"/>
    <property type="evidence" value="ECO:0007669"/>
    <property type="project" value="Ensembl"/>
</dbReference>
<dbReference type="GO" id="GO:0051897">
    <property type="term" value="P:positive regulation of phosphatidylinositol 3-kinase/protein kinase B signal transduction"/>
    <property type="evidence" value="ECO:0007669"/>
    <property type="project" value="Ensembl"/>
</dbReference>
<dbReference type="GO" id="GO:0032760">
    <property type="term" value="P:positive regulation of tumor necrosis factor production"/>
    <property type="evidence" value="ECO:0007669"/>
    <property type="project" value="Ensembl"/>
</dbReference>
<proteinExistence type="inferred from homology"/>
<dbReference type="GO" id="GO:1990402">
    <property type="term" value="P:embryonic liver development"/>
    <property type="evidence" value="ECO:0007669"/>
    <property type="project" value="Ensembl"/>
</dbReference>
<evidence type="ECO:0000256" key="6">
    <source>
        <dbReference type="ARBA" id="ARBA00022729"/>
    </source>
</evidence>
<dbReference type="GO" id="GO:0032801">
    <property type="term" value="P:receptor catabolic process"/>
    <property type="evidence" value="ECO:0007669"/>
    <property type="project" value="Ensembl"/>
</dbReference>
<feature type="disulfide bond" description="Interchain" evidence="12">
    <location>
        <position position="357"/>
    </location>
</feature>
<dbReference type="GO" id="GO:0001657">
    <property type="term" value="P:ureteric bud development"/>
    <property type="evidence" value="ECO:0007669"/>
    <property type="project" value="Ensembl"/>
</dbReference>
<dbReference type="GO" id="GO:0046716">
    <property type="term" value="P:muscle cell cellular homeostasis"/>
    <property type="evidence" value="ECO:0007669"/>
    <property type="project" value="Ensembl"/>
</dbReference>
<dbReference type="GO" id="GO:0050673">
    <property type="term" value="P:epithelial cell proliferation"/>
    <property type="evidence" value="ECO:0007669"/>
    <property type="project" value="Ensembl"/>
</dbReference>
<dbReference type="CDD" id="cd19384">
    <property type="entry name" value="TGF_beta_TGFB1"/>
    <property type="match status" value="1"/>
</dbReference>
<dbReference type="GO" id="GO:0010467">
    <property type="term" value="P:gene expression"/>
    <property type="evidence" value="ECO:0007669"/>
    <property type="project" value="Ensembl"/>
</dbReference>
<dbReference type="GO" id="GO:0008083">
    <property type="term" value="F:growth factor activity"/>
    <property type="evidence" value="ECO:0007669"/>
    <property type="project" value="UniProtKB-UniRule"/>
</dbReference>
<dbReference type="GO" id="GO:0034714">
    <property type="term" value="F:type III transforming growth factor beta receptor binding"/>
    <property type="evidence" value="ECO:0007669"/>
    <property type="project" value="Ensembl"/>
</dbReference>
<dbReference type="GO" id="GO:0098586">
    <property type="term" value="P:cellular response to virus"/>
    <property type="evidence" value="ECO:0007669"/>
    <property type="project" value="Ensembl"/>
</dbReference>
<evidence type="ECO:0000256" key="5">
    <source>
        <dbReference type="ARBA" id="ARBA00022685"/>
    </source>
</evidence>
<dbReference type="GO" id="GO:0010763">
    <property type="term" value="P:positive regulation of fibroblast migration"/>
    <property type="evidence" value="ECO:0007669"/>
    <property type="project" value="Ensembl"/>
</dbReference>
<dbReference type="GO" id="GO:2000353">
    <property type="term" value="P:positive regulation of endothelial cell apoptotic process"/>
    <property type="evidence" value="ECO:0007669"/>
    <property type="project" value="Ensembl"/>
</dbReference>
<dbReference type="GO" id="GO:0002062">
    <property type="term" value="P:chondrocyte differentiation"/>
    <property type="evidence" value="ECO:0007669"/>
    <property type="project" value="Ensembl"/>
</dbReference>
<feature type="region of interest" description="Disordered" evidence="14">
    <location>
        <begin position="43"/>
        <end position="68"/>
    </location>
</feature>
<dbReference type="GO" id="GO:0042307">
    <property type="term" value="P:positive regulation of protein import into nucleus"/>
    <property type="evidence" value="ECO:0007669"/>
    <property type="project" value="Ensembl"/>
</dbReference>
<dbReference type="GO" id="GO:0061520">
    <property type="term" value="P:Langerhans cell differentiation"/>
    <property type="evidence" value="ECO:0007669"/>
    <property type="project" value="Ensembl"/>
</dbReference>
<dbReference type="GO" id="GO:0006874">
    <property type="term" value="P:intracellular calcium ion homeostasis"/>
    <property type="evidence" value="ECO:0007669"/>
    <property type="project" value="Ensembl"/>
</dbReference>
<dbReference type="GO" id="GO:0030308">
    <property type="term" value="P:negative regulation of cell growth"/>
    <property type="evidence" value="ECO:0007669"/>
    <property type="project" value="Ensembl"/>
</dbReference>
<dbReference type="InterPro" id="IPR001111">
    <property type="entry name" value="TGF-b_propeptide"/>
</dbReference>
<dbReference type="GO" id="GO:0005902">
    <property type="term" value="C:microvillus"/>
    <property type="evidence" value="ECO:0007669"/>
    <property type="project" value="Ensembl"/>
</dbReference>
<dbReference type="GO" id="GO:0050714">
    <property type="term" value="P:positive regulation of protein secretion"/>
    <property type="evidence" value="ECO:0007669"/>
    <property type="project" value="Ensembl"/>
</dbReference>
<dbReference type="GO" id="GO:0007435">
    <property type="term" value="P:salivary gland morphogenesis"/>
    <property type="evidence" value="ECO:0007669"/>
    <property type="project" value="Ensembl"/>
</dbReference>
<dbReference type="InParanoid" id="A0A672TJA0"/>
<dbReference type="GO" id="GO:0001570">
    <property type="term" value="P:vasculogenesis"/>
    <property type="evidence" value="ECO:0007669"/>
    <property type="project" value="Ensembl"/>
</dbReference>
<dbReference type="GO" id="GO:0006954">
    <property type="term" value="P:inflammatory response"/>
    <property type="evidence" value="ECO:0007669"/>
    <property type="project" value="Ensembl"/>
</dbReference>
<dbReference type="GO" id="GO:0090263">
    <property type="term" value="P:positive regulation of canonical Wnt signaling pathway"/>
    <property type="evidence" value="ECO:0007669"/>
    <property type="project" value="Ensembl"/>
</dbReference>
<dbReference type="GO" id="GO:0045216">
    <property type="term" value="P:cell-cell junction organization"/>
    <property type="evidence" value="ECO:0007669"/>
    <property type="project" value="Ensembl"/>
</dbReference>
<dbReference type="GO" id="GO:0031334">
    <property type="term" value="P:positive regulation of protein-containing complex assembly"/>
    <property type="evidence" value="ECO:0007669"/>
    <property type="project" value="Ensembl"/>
</dbReference>
<dbReference type="GO" id="GO:0051247">
    <property type="term" value="P:positive regulation of protein metabolic process"/>
    <property type="evidence" value="ECO:0007669"/>
    <property type="project" value="Ensembl"/>
</dbReference>
<dbReference type="InterPro" id="IPR001839">
    <property type="entry name" value="TGF-b_C"/>
</dbReference>
<organism evidence="17 18">
    <name type="scientific">Strigops habroptila</name>
    <name type="common">Kakapo</name>
    <dbReference type="NCBI Taxonomy" id="2489341"/>
    <lineage>
        <taxon>Eukaryota</taxon>
        <taxon>Metazoa</taxon>
        <taxon>Chordata</taxon>
        <taxon>Craniata</taxon>
        <taxon>Vertebrata</taxon>
        <taxon>Euteleostomi</taxon>
        <taxon>Archelosauria</taxon>
        <taxon>Archosauria</taxon>
        <taxon>Dinosauria</taxon>
        <taxon>Saurischia</taxon>
        <taxon>Theropoda</taxon>
        <taxon>Coelurosauria</taxon>
        <taxon>Aves</taxon>
        <taxon>Neognathae</taxon>
        <taxon>Neoaves</taxon>
        <taxon>Telluraves</taxon>
        <taxon>Australaves</taxon>
        <taxon>Psittaciformes</taxon>
        <taxon>Psittacidae</taxon>
        <taxon>Strigops</taxon>
    </lineage>
</organism>
<dbReference type="GO" id="GO:0045944">
    <property type="term" value="P:positive regulation of transcription by RNA polymerase II"/>
    <property type="evidence" value="ECO:0007669"/>
    <property type="project" value="Ensembl"/>
</dbReference>
<dbReference type="GO" id="GO:0043537">
    <property type="term" value="P:negative regulation of blood vessel endothelial cell migration"/>
    <property type="evidence" value="ECO:0007669"/>
    <property type="project" value="Ensembl"/>
</dbReference>
<dbReference type="GO" id="GO:0019899">
    <property type="term" value="F:enzyme binding"/>
    <property type="evidence" value="ECO:0007669"/>
    <property type="project" value="Ensembl"/>
</dbReference>
<protein>
    <recommendedName>
        <fullName evidence="11">Transforming growth factor beta</fullName>
    </recommendedName>
</protein>
<dbReference type="GO" id="GO:0042098">
    <property type="term" value="P:T cell proliferation"/>
    <property type="evidence" value="ECO:0007669"/>
    <property type="project" value="Ensembl"/>
</dbReference>
<dbReference type="SMART" id="SM00204">
    <property type="entry name" value="TGFB"/>
    <property type="match status" value="1"/>
</dbReference>
<reference evidence="17" key="1">
    <citation type="submission" date="2025-08" db="UniProtKB">
        <authorList>
            <consortium name="Ensembl"/>
        </authorList>
    </citation>
    <scope>IDENTIFICATION</scope>
</reference>
<comment type="similarity">
    <text evidence="2 11 13">Belongs to the TGF-beta family.</text>
</comment>
<dbReference type="GO" id="GO:0032355">
    <property type="term" value="P:response to estradiol"/>
    <property type="evidence" value="ECO:0007669"/>
    <property type="project" value="Ensembl"/>
</dbReference>
<keyword evidence="4" id="KW-0272">Extracellular matrix</keyword>
<name>A0A672TJA0_STRHB</name>
<dbReference type="GO" id="GO:1901203">
    <property type="term" value="P:positive regulation of extracellular matrix assembly"/>
    <property type="evidence" value="ECO:0007669"/>
    <property type="project" value="Ensembl"/>
</dbReference>
<dbReference type="GO" id="GO:0002859">
    <property type="term" value="P:negative regulation of natural killer cell mediated cytotoxicity directed against tumor cell target"/>
    <property type="evidence" value="ECO:0007669"/>
    <property type="project" value="Ensembl"/>
</dbReference>
<keyword evidence="8 12" id="KW-1015">Disulfide bond</keyword>
<dbReference type="GO" id="GO:0070374">
    <property type="term" value="P:positive regulation of ERK1 and ERK2 cascade"/>
    <property type="evidence" value="ECO:0007669"/>
    <property type="project" value="Ensembl"/>
</dbReference>
<dbReference type="GO" id="GO:0043536">
    <property type="term" value="P:positive regulation of blood vessel endothelial cell migration"/>
    <property type="evidence" value="ECO:0007669"/>
    <property type="project" value="Ensembl"/>
</dbReference>
<keyword evidence="18" id="KW-1185">Reference proteome</keyword>
<dbReference type="GO" id="GO:0055010">
    <property type="term" value="P:ventricular cardiac muscle tissue morphogenesis"/>
    <property type="evidence" value="ECO:0007669"/>
    <property type="project" value="Ensembl"/>
</dbReference>
<dbReference type="GO" id="GO:0050921">
    <property type="term" value="P:positive regulation of chemotaxis"/>
    <property type="evidence" value="ECO:0007669"/>
    <property type="project" value="Ensembl"/>
</dbReference>
<dbReference type="GO" id="GO:0005615">
    <property type="term" value="C:extracellular space"/>
    <property type="evidence" value="ECO:0007669"/>
    <property type="project" value="UniProtKB-UniRule"/>
</dbReference>
<dbReference type="GO" id="GO:0014008">
    <property type="term" value="P:positive regulation of microglia differentiation"/>
    <property type="evidence" value="ECO:0007669"/>
    <property type="project" value="Ensembl"/>
</dbReference>
<dbReference type="GO" id="GO:0045066">
    <property type="term" value="P:regulatory T cell differentiation"/>
    <property type="evidence" value="ECO:0007669"/>
    <property type="project" value="Ensembl"/>
</dbReference>
<dbReference type="GO" id="GO:0048642">
    <property type="term" value="P:negative regulation of skeletal muscle tissue development"/>
    <property type="evidence" value="ECO:0007669"/>
    <property type="project" value="Ensembl"/>
</dbReference>
<keyword evidence="3 11" id="KW-0964">Secreted</keyword>
<dbReference type="GO" id="GO:0061035">
    <property type="term" value="P:regulation of cartilage development"/>
    <property type="evidence" value="ECO:0007669"/>
    <property type="project" value="Ensembl"/>
</dbReference>